<dbReference type="Gene3D" id="3.20.20.80">
    <property type="entry name" value="Glycosidases"/>
    <property type="match status" value="1"/>
</dbReference>
<dbReference type="PRINTS" id="PR00738">
    <property type="entry name" value="GLHYDRLASE20"/>
</dbReference>
<feature type="domain" description="Beta-hexosaminidase bacterial type N-terminal" evidence="8">
    <location>
        <begin position="68"/>
        <end position="115"/>
    </location>
</feature>
<comment type="caution">
    <text evidence="10">The sequence shown here is derived from an EMBL/GenBank/DDBJ whole genome shotgun (WGS) entry which is preliminary data.</text>
</comment>
<dbReference type="EC" id="3.2.1.52" evidence="3"/>
<accession>A0A9D9EVL4</accession>
<dbReference type="EMBL" id="JADIMI010000062">
    <property type="protein sequence ID" value="MBO8452495.1"/>
    <property type="molecule type" value="Genomic_DNA"/>
</dbReference>
<dbReference type="Proteomes" id="UP000823661">
    <property type="component" value="Unassembled WGS sequence"/>
</dbReference>
<dbReference type="SUPFAM" id="SSF51445">
    <property type="entry name" value="(Trans)glycosidases"/>
    <property type="match status" value="1"/>
</dbReference>
<dbReference type="Pfam" id="PF00728">
    <property type="entry name" value="Glyco_hydro_20"/>
    <property type="match status" value="1"/>
</dbReference>
<feature type="domain" description="GH29D-like beta-sandwich" evidence="9">
    <location>
        <begin position="533"/>
        <end position="585"/>
    </location>
</feature>
<evidence type="ECO:0000313" key="10">
    <source>
        <dbReference type="EMBL" id="MBO8452495.1"/>
    </source>
</evidence>
<reference evidence="10" key="1">
    <citation type="submission" date="2020-10" db="EMBL/GenBank/DDBJ databases">
        <authorList>
            <person name="Gilroy R."/>
        </authorList>
    </citation>
    <scope>NUCLEOTIDE SEQUENCE</scope>
    <source>
        <strain evidence="10">B1-20833</strain>
    </source>
</reference>
<dbReference type="InterPro" id="IPR025705">
    <property type="entry name" value="Beta_hexosaminidase_sua/sub"/>
</dbReference>
<evidence type="ECO:0000313" key="11">
    <source>
        <dbReference type="Proteomes" id="UP000823661"/>
    </source>
</evidence>
<dbReference type="InterPro" id="IPR015883">
    <property type="entry name" value="Glyco_hydro_20_cat"/>
</dbReference>
<dbReference type="InterPro" id="IPR029018">
    <property type="entry name" value="Hex-like_dom2"/>
</dbReference>
<dbReference type="GO" id="GO:0004563">
    <property type="term" value="F:beta-N-acetylhexosaminidase activity"/>
    <property type="evidence" value="ECO:0007669"/>
    <property type="project" value="UniProtKB-EC"/>
</dbReference>
<dbReference type="Pfam" id="PF13290">
    <property type="entry name" value="CHB_HEX_C_1"/>
    <property type="match status" value="1"/>
</dbReference>
<proteinExistence type="inferred from homology"/>
<organism evidence="10 11">
    <name type="scientific">Candidatus Cryptobacteroides intestinavium</name>
    <dbReference type="NCBI Taxonomy" id="2840766"/>
    <lineage>
        <taxon>Bacteria</taxon>
        <taxon>Pseudomonadati</taxon>
        <taxon>Bacteroidota</taxon>
        <taxon>Bacteroidia</taxon>
        <taxon>Bacteroidales</taxon>
        <taxon>Candidatus Cryptobacteroides</taxon>
    </lineage>
</organism>
<evidence type="ECO:0000256" key="5">
    <source>
        <dbReference type="ARBA" id="ARBA00023295"/>
    </source>
</evidence>
<evidence type="ECO:0000259" key="9">
    <source>
        <dbReference type="Pfam" id="PF13290"/>
    </source>
</evidence>
<reference evidence="10" key="2">
    <citation type="journal article" date="2021" name="PeerJ">
        <title>Extensive microbial diversity within the chicken gut microbiome revealed by metagenomics and culture.</title>
        <authorList>
            <person name="Gilroy R."/>
            <person name="Ravi A."/>
            <person name="Getino M."/>
            <person name="Pursley I."/>
            <person name="Horton D.L."/>
            <person name="Alikhan N.F."/>
            <person name="Baker D."/>
            <person name="Gharbi K."/>
            <person name="Hall N."/>
            <person name="Watson M."/>
            <person name="Adriaenssens E.M."/>
            <person name="Foster-Nyarko E."/>
            <person name="Jarju S."/>
            <person name="Secka A."/>
            <person name="Antonio M."/>
            <person name="Oren A."/>
            <person name="Chaudhuri R.R."/>
            <person name="La Ragione R."/>
            <person name="Hildebrand F."/>
            <person name="Pallen M.J."/>
        </authorList>
    </citation>
    <scope>NUCLEOTIDE SEQUENCE</scope>
    <source>
        <strain evidence="10">B1-20833</strain>
    </source>
</reference>
<dbReference type="CDD" id="cd06563">
    <property type="entry name" value="GH20_chitobiase-like"/>
    <property type="match status" value="1"/>
</dbReference>
<dbReference type="GO" id="GO:0005975">
    <property type="term" value="P:carbohydrate metabolic process"/>
    <property type="evidence" value="ECO:0007669"/>
    <property type="project" value="InterPro"/>
</dbReference>
<keyword evidence="5" id="KW-0326">Glycosidase</keyword>
<sequence length="613" mass="69367">MNKTIATYALSGLLALSSCTGKQMVTDLIPLPDEIRPGKGFYEVDSSDFFNFPEKYVDAEMDSSLAWAGEEGYEIKVGRRSVKVRAATDAGLFYGMQTLRQLVTGDGIPCCSIKDTPRFVYRGIHIDVARHFFPKEEIMKIMKEMALYKLNKLHLHLTDNGGWRIQIDKYPELTEYGSFRTQSEWVEWWDKMDRRYLPEGSEGAYGGYFSKDDIRAIVACADSLHIEVIPEIEFPAHSDAVFAAFPELCCEGRTYTSGEFCAGNMDVYTFFENVLKEVMDLFPSKYINIGGDEARKISWKTCPKCQALMKQENMASVEELQHYMVRRIEDFIEANGRKMVGWDEILDGKISDDALVLSYRGQHTLINAARQSRNVVFTPGAALYFDWYQANPDTQPRAMVGFSPIKKTYSMFPVPCDSIQGRHNTEMIDGAPLDGKADWLKTDAEKSMVIGVQGCAWSEFMDDSGHLEYMLFPRMLAVAEMGWTDQEKRQWPDFKRRVNIHIPELKARGINTFTLSDEVYITASFSDKPGEILVSLDCEKFPVRIHYTLDGTDPDAGSPEYTSPFPVSSPVTVKAAVCIDGGTVGPVAEKSVDPACETVERYVYVEPEHWKNF</sequence>
<evidence type="ECO:0000256" key="1">
    <source>
        <dbReference type="ARBA" id="ARBA00001231"/>
    </source>
</evidence>
<evidence type="ECO:0000256" key="3">
    <source>
        <dbReference type="ARBA" id="ARBA00012663"/>
    </source>
</evidence>
<keyword evidence="4" id="KW-0378">Hydrolase</keyword>
<comment type="similarity">
    <text evidence="2">Belongs to the glycosyl hydrolase 20 family.</text>
</comment>
<evidence type="ECO:0000256" key="6">
    <source>
        <dbReference type="PIRSR" id="PIRSR625705-1"/>
    </source>
</evidence>
<dbReference type="GO" id="GO:0030203">
    <property type="term" value="P:glycosaminoglycan metabolic process"/>
    <property type="evidence" value="ECO:0007669"/>
    <property type="project" value="TreeGrafter"/>
</dbReference>
<feature type="domain" description="Glycoside hydrolase family 20 catalytic" evidence="7">
    <location>
        <begin position="119"/>
        <end position="485"/>
    </location>
</feature>
<dbReference type="Pfam" id="PF02838">
    <property type="entry name" value="Glyco_hydro_20b"/>
    <property type="match status" value="1"/>
</dbReference>
<evidence type="ECO:0000259" key="7">
    <source>
        <dbReference type="Pfam" id="PF00728"/>
    </source>
</evidence>
<name>A0A9D9EVL4_9BACT</name>
<evidence type="ECO:0000259" key="8">
    <source>
        <dbReference type="Pfam" id="PF02838"/>
    </source>
</evidence>
<gene>
    <name evidence="10" type="ORF">IAC06_06395</name>
</gene>
<dbReference type="AlphaFoldDB" id="A0A9D9EVL4"/>
<dbReference type="PANTHER" id="PTHR22600">
    <property type="entry name" value="BETA-HEXOSAMINIDASE"/>
    <property type="match status" value="1"/>
</dbReference>
<dbReference type="InterPro" id="IPR015882">
    <property type="entry name" value="HEX_bac_N"/>
</dbReference>
<evidence type="ECO:0000256" key="4">
    <source>
        <dbReference type="ARBA" id="ARBA00022801"/>
    </source>
</evidence>
<dbReference type="Gene3D" id="3.30.379.10">
    <property type="entry name" value="Chitobiase/beta-hexosaminidase domain 2-like"/>
    <property type="match status" value="1"/>
</dbReference>
<dbReference type="InterPro" id="IPR059177">
    <property type="entry name" value="GH29D-like_dom"/>
</dbReference>
<evidence type="ECO:0000256" key="2">
    <source>
        <dbReference type="ARBA" id="ARBA00006285"/>
    </source>
</evidence>
<dbReference type="PROSITE" id="PS51257">
    <property type="entry name" value="PROKAR_LIPOPROTEIN"/>
    <property type="match status" value="1"/>
</dbReference>
<feature type="active site" description="Proton donor" evidence="6">
    <location>
        <position position="293"/>
    </location>
</feature>
<dbReference type="SUPFAM" id="SSF55545">
    <property type="entry name" value="beta-N-acetylhexosaminidase-like domain"/>
    <property type="match status" value="1"/>
</dbReference>
<comment type="catalytic activity">
    <reaction evidence="1">
        <text>Hydrolysis of terminal non-reducing N-acetyl-D-hexosamine residues in N-acetyl-beta-D-hexosaminides.</text>
        <dbReference type="EC" id="3.2.1.52"/>
    </reaction>
</comment>
<dbReference type="InterPro" id="IPR017853">
    <property type="entry name" value="GH"/>
</dbReference>
<dbReference type="GO" id="GO:0016020">
    <property type="term" value="C:membrane"/>
    <property type="evidence" value="ECO:0007669"/>
    <property type="project" value="TreeGrafter"/>
</dbReference>
<dbReference type="PANTHER" id="PTHR22600:SF57">
    <property type="entry name" value="BETA-N-ACETYLHEXOSAMINIDASE"/>
    <property type="match status" value="1"/>
</dbReference>
<protein>
    <recommendedName>
        <fullName evidence="3">beta-N-acetylhexosaminidase</fullName>
        <ecNumber evidence="3">3.2.1.52</ecNumber>
    </recommendedName>
</protein>